<dbReference type="OrthoDB" id="4058853at2759"/>
<evidence type="ECO:0000313" key="2">
    <source>
        <dbReference type="EMBL" id="AMD19878.1"/>
    </source>
</evidence>
<evidence type="ECO:0000313" key="3">
    <source>
        <dbReference type="Proteomes" id="UP000243052"/>
    </source>
</evidence>
<accession>A0A120K1Y8</accession>
<name>A0A120K1Y8_9SACH</name>
<keyword evidence="1" id="KW-0472">Membrane</keyword>
<keyword evidence="3" id="KW-1185">Reference proteome</keyword>
<sequence length="302" mass="33371">MSVTEGYRSVLSATKTLSVTSRIMSTDAAAETVIEILKGGNSQFSLTNSDILWGTLTTLKHLLYGVVNFIWLTISTFILRPATILKRSVLKLSLLPLNAVLGVLLHTSVEELVSTTDINGVIAIIRLVFQYAITTAAVGSMLGLCLGIMIGFLHRTVRIPVLYISVMPKYMQVLTTTASYIRDLFSDLLDLSVRNIPVMTNGDSPDEDNLFADLLETYEHEYRRVGEAEKDFSNNDSPISIQGNDTHLSDLSALSNLFDSVPETGTVRTDLGDLRSTIDRKGKSYSSAYSDNFDIKELHHRK</sequence>
<proteinExistence type="predicted"/>
<evidence type="ECO:0000256" key="1">
    <source>
        <dbReference type="SAM" id="Phobius"/>
    </source>
</evidence>
<dbReference type="RefSeq" id="XP_017986874.1">
    <property type="nucleotide sequence ID" value="XM_018131238.1"/>
</dbReference>
<dbReference type="GeneID" id="28723102"/>
<gene>
    <name evidence="2" type="ORF">AW171_hschr31738</name>
</gene>
<keyword evidence="1" id="KW-1133">Transmembrane helix</keyword>
<feature type="transmembrane region" description="Helical" evidence="1">
    <location>
        <begin position="62"/>
        <end position="80"/>
    </location>
</feature>
<feature type="transmembrane region" description="Helical" evidence="1">
    <location>
        <begin position="129"/>
        <end position="153"/>
    </location>
</feature>
<dbReference type="Proteomes" id="UP000243052">
    <property type="component" value="Chromosome iii"/>
</dbReference>
<keyword evidence="1" id="KW-0812">Transmembrane</keyword>
<organism evidence="2 3">
    <name type="scientific">Eremothecium sinecaudum</name>
    <dbReference type="NCBI Taxonomy" id="45286"/>
    <lineage>
        <taxon>Eukaryota</taxon>
        <taxon>Fungi</taxon>
        <taxon>Dikarya</taxon>
        <taxon>Ascomycota</taxon>
        <taxon>Saccharomycotina</taxon>
        <taxon>Saccharomycetes</taxon>
        <taxon>Saccharomycetales</taxon>
        <taxon>Saccharomycetaceae</taxon>
        <taxon>Eremothecium</taxon>
    </lineage>
</organism>
<protein>
    <submittedName>
        <fullName evidence="2">HCL273Cp</fullName>
    </submittedName>
</protein>
<dbReference type="STRING" id="45286.A0A120K1Y8"/>
<dbReference type="EMBL" id="CP014243">
    <property type="protein sequence ID" value="AMD19878.1"/>
    <property type="molecule type" value="Genomic_DNA"/>
</dbReference>
<dbReference type="AlphaFoldDB" id="A0A120K1Y8"/>
<reference evidence="2 3" key="1">
    <citation type="submission" date="2016-01" db="EMBL/GenBank/DDBJ databases">
        <title>Genome sequence of the yeast Holleya sinecauda.</title>
        <authorList>
            <person name="Dietrich F.S."/>
        </authorList>
    </citation>
    <scope>NUCLEOTIDE SEQUENCE [LARGE SCALE GENOMIC DNA]</scope>
    <source>
        <strain evidence="2 3">ATCC 58844</strain>
    </source>
</reference>